<name>A0A835QC16_VANPL</name>
<organism evidence="1 2">
    <name type="scientific">Vanilla planifolia</name>
    <name type="common">Vanilla</name>
    <dbReference type="NCBI Taxonomy" id="51239"/>
    <lineage>
        <taxon>Eukaryota</taxon>
        <taxon>Viridiplantae</taxon>
        <taxon>Streptophyta</taxon>
        <taxon>Embryophyta</taxon>
        <taxon>Tracheophyta</taxon>
        <taxon>Spermatophyta</taxon>
        <taxon>Magnoliopsida</taxon>
        <taxon>Liliopsida</taxon>
        <taxon>Asparagales</taxon>
        <taxon>Orchidaceae</taxon>
        <taxon>Vanilloideae</taxon>
        <taxon>Vanilleae</taxon>
        <taxon>Vanilla</taxon>
    </lineage>
</organism>
<evidence type="ECO:0000313" key="1">
    <source>
        <dbReference type="EMBL" id="KAG0469624.1"/>
    </source>
</evidence>
<dbReference type="OrthoDB" id="10248936at2759"/>
<dbReference type="EMBL" id="JADCNL010000008">
    <property type="protein sequence ID" value="KAG0469624.1"/>
    <property type="molecule type" value="Genomic_DNA"/>
</dbReference>
<sequence length="59" mass="6702">MAGVELVFANILYCFNWDLPKGVTTQDVDMKAQYGLVTFKKEPLLLVAREYQTFEGVEA</sequence>
<dbReference type="PANTHER" id="PTHR47952">
    <property type="entry name" value="TRYPTAMINE 5-HYDROXYLASE"/>
    <property type="match status" value="1"/>
</dbReference>
<comment type="caution">
    <text evidence="1">The sequence shown here is derived from an EMBL/GenBank/DDBJ whole genome shotgun (WGS) entry which is preliminary data.</text>
</comment>
<gene>
    <name evidence="1" type="ORF">HPP92_016324</name>
</gene>
<protein>
    <submittedName>
        <fullName evidence="1">Uncharacterized protein</fullName>
    </submittedName>
</protein>
<dbReference type="AlphaFoldDB" id="A0A835QC16"/>
<reference evidence="1 2" key="1">
    <citation type="journal article" date="2020" name="Nat. Food">
        <title>A phased Vanilla planifolia genome enables genetic improvement of flavour and production.</title>
        <authorList>
            <person name="Hasing T."/>
            <person name="Tang H."/>
            <person name="Brym M."/>
            <person name="Khazi F."/>
            <person name="Huang T."/>
            <person name="Chambers A.H."/>
        </authorList>
    </citation>
    <scope>NUCLEOTIDE SEQUENCE [LARGE SCALE GENOMIC DNA]</scope>
    <source>
        <tissue evidence="1">Leaf</tissue>
    </source>
</reference>
<dbReference type="Proteomes" id="UP000636800">
    <property type="component" value="Unassembled WGS sequence"/>
</dbReference>
<accession>A0A835QC16</accession>
<proteinExistence type="predicted"/>
<dbReference type="PANTHER" id="PTHR47952:SF1">
    <property type="entry name" value="TRYPTAMINE 5-HYDROXYLASE"/>
    <property type="match status" value="1"/>
</dbReference>
<keyword evidence="2" id="KW-1185">Reference proteome</keyword>
<evidence type="ECO:0000313" key="2">
    <source>
        <dbReference type="Proteomes" id="UP000636800"/>
    </source>
</evidence>